<keyword evidence="3" id="KW-0540">Nuclease</keyword>
<feature type="region of interest" description="Disordered" evidence="7">
    <location>
        <begin position="86"/>
        <end position="151"/>
    </location>
</feature>
<keyword evidence="6" id="KW-0695">RNA-directed DNA polymerase</keyword>
<keyword evidence="4" id="KW-0255">Endonuclease</keyword>
<dbReference type="Proteomes" id="UP000265515">
    <property type="component" value="Unassembled WGS sequence"/>
</dbReference>
<dbReference type="GO" id="GO:0016787">
    <property type="term" value="F:hydrolase activity"/>
    <property type="evidence" value="ECO:0007669"/>
    <property type="project" value="UniProtKB-KW"/>
</dbReference>
<name>A0A388JT83_CHABU</name>
<dbReference type="PANTHER" id="PTHR37984">
    <property type="entry name" value="PROTEIN CBG26694"/>
    <property type="match status" value="1"/>
</dbReference>
<dbReference type="CDD" id="cd09274">
    <property type="entry name" value="RNase_HI_RT_Ty3"/>
    <property type="match status" value="1"/>
</dbReference>
<evidence type="ECO:0000256" key="2">
    <source>
        <dbReference type="ARBA" id="ARBA00022695"/>
    </source>
</evidence>
<dbReference type="InterPro" id="IPR041373">
    <property type="entry name" value="RT_RNaseH"/>
</dbReference>
<keyword evidence="10" id="KW-1185">Reference proteome</keyword>
<protein>
    <recommendedName>
        <fullName evidence="8">Reverse transcriptase RNase H-like domain-containing protein</fullName>
    </recommendedName>
</protein>
<evidence type="ECO:0000256" key="7">
    <source>
        <dbReference type="SAM" id="MobiDB-lite"/>
    </source>
</evidence>
<evidence type="ECO:0000313" key="9">
    <source>
        <dbReference type="EMBL" id="GBG60995.1"/>
    </source>
</evidence>
<accession>A0A388JT83</accession>
<gene>
    <name evidence="9" type="ORF">CBR_g18591</name>
</gene>
<dbReference type="Gene3D" id="3.30.70.270">
    <property type="match status" value="1"/>
</dbReference>
<dbReference type="Pfam" id="PF17917">
    <property type="entry name" value="RT_RNaseH"/>
    <property type="match status" value="1"/>
</dbReference>
<feature type="compositionally biased region" description="Basic and acidic residues" evidence="7">
    <location>
        <begin position="1"/>
        <end position="11"/>
    </location>
</feature>
<keyword evidence="1" id="KW-0808">Transferase</keyword>
<evidence type="ECO:0000256" key="5">
    <source>
        <dbReference type="ARBA" id="ARBA00022801"/>
    </source>
</evidence>
<proteinExistence type="predicted"/>
<feature type="compositionally biased region" description="Gly residues" evidence="7">
    <location>
        <begin position="23"/>
        <end position="42"/>
    </location>
</feature>
<dbReference type="EMBL" id="BFEA01000016">
    <property type="protein sequence ID" value="GBG60995.1"/>
    <property type="molecule type" value="Genomic_DNA"/>
</dbReference>
<reference evidence="9 10" key="1">
    <citation type="journal article" date="2018" name="Cell">
        <title>The Chara Genome: Secondary Complexity and Implications for Plant Terrestrialization.</title>
        <authorList>
            <person name="Nishiyama T."/>
            <person name="Sakayama H."/>
            <person name="Vries J.D."/>
            <person name="Buschmann H."/>
            <person name="Saint-Marcoux D."/>
            <person name="Ullrich K.K."/>
            <person name="Haas F.B."/>
            <person name="Vanderstraeten L."/>
            <person name="Becker D."/>
            <person name="Lang D."/>
            <person name="Vosolsobe S."/>
            <person name="Rombauts S."/>
            <person name="Wilhelmsson P.K.I."/>
            <person name="Janitza P."/>
            <person name="Kern R."/>
            <person name="Heyl A."/>
            <person name="Rumpler F."/>
            <person name="Villalobos L.I.A.C."/>
            <person name="Clay J.M."/>
            <person name="Skokan R."/>
            <person name="Toyoda A."/>
            <person name="Suzuki Y."/>
            <person name="Kagoshima H."/>
            <person name="Schijlen E."/>
            <person name="Tajeshwar N."/>
            <person name="Catarino B."/>
            <person name="Hetherington A.J."/>
            <person name="Saltykova A."/>
            <person name="Bonnot C."/>
            <person name="Breuninger H."/>
            <person name="Symeonidi A."/>
            <person name="Radhakrishnan G.V."/>
            <person name="Van Nieuwerburgh F."/>
            <person name="Deforce D."/>
            <person name="Chang C."/>
            <person name="Karol K.G."/>
            <person name="Hedrich R."/>
            <person name="Ulvskov P."/>
            <person name="Glockner G."/>
            <person name="Delwiche C.F."/>
            <person name="Petrasek J."/>
            <person name="Van de Peer Y."/>
            <person name="Friml J."/>
            <person name="Beilby M."/>
            <person name="Dolan L."/>
            <person name="Kohara Y."/>
            <person name="Sugano S."/>
            <person name="Fujiyama A."/>
            <person name="Delaux P.-M."/>
            <person name="Quint M."/>
            <person name="TheiBen G."/>
            <person name="Hagemann M."/>
            <person name="Harholt J."/>
            <person name="Dunand C."/>
            <person name="Zachgo S."/>
            <person name="Langdale J."/>
            <person name="Maumus F."/>
            <person name="Straeten D.V.D."/>
            <person name="Gould S.B."/>
            <person name="Rensing S.A."/>
        </authorList>
    </citation>
    <scope>NUCLEOTIDE SEQUENCE [LARGE SCALE GENOMIC DNA]</scope>
    <source>
        <strain evidence="9 10">S276</strain>
    </source>
</reference>
<keyword evidence="2" id="KW-0548">Nucleotidyltransferase</keyword>
<dbReference type="GO" id="GO:0004519">
    <property type="term" value="F:endonuclease activity"/>
    <property type="evidence" value="ECO:0007669"/>
    <property type="project" value="UniProtKB-KW"/>
</dbReference>
<dbReference type="OrthoDB" id="415724at2759"/>
<dbReference type="GO" id="GO:0003964">
    <property type="term" value="F:RNA-directed DNA polymerase activity"/>
    <property type="evidence" value="ECO:0007669"/>
    <property type="project" value="UniProtKB-KW"/>
</dbReference>
<evidence type="ECO:0000256" key="4">
    <source>
        <dbReference type="ARBA" id="ARBA00022759"/>
    </source>
</evidence>
<dbReference type="PANTHER" id="PTHR37984:SF5">
    <property type="entry name" value="PROTEIN NYNRIN-LIKE"/>
    <property type="match status" value="1"/>
</dbReference>
<dbReference type="InterPro" id="IPR043128">
    <property type="entry name" value="Rev_trsase/Diguanyl_cyclase"/>
</dbReference>
<evidence type="ECO:0000256" key="1">
    <source>
        <dbReference type="ARBA" id="ARBA00022679"/>
    </source>
</evidence>
<dbReference type="AlphaFoldDB" id="A0A388JT83"/>
<comment type="caution">
    <text evidence="9">The sequence shown here is derived from an EMBL/GenBank/DDBJ whole genome shotgun (WGS) entry which is preliminary data.</text>
</comment>
<dbReference type="Gramene" id="GBG60995">
    <property type="protein sequence ID" value="GBG60995"/>
    <property type="gene ID" value="CBR_g18591"/>
</dbReference>
<evidence type="ECO:0000259" key="8">
    <source>
        <dbReference type="Pfam" id="PF17917"/>
    </source>
</evidence>
<dbReference type="InterPro" id="IPR050951">
    <property type="entry name" value="Retrovirus_Pol_polyprotein"/>
</dbReference>
<keyword evidence="5" id="KW-0378">Hydrolase</keyword>
<dbReference type="SUPFAM" id="SSF56672">
    <property type="entry name" value="DNA/RNA polymerases"/>
    <property type="match status" value="1"/>
</dbReference>
<feature type="domain" description="Reverse transcriptase RNase H-like" evidence="8">
    <location>
        <begin position="216"/>
        <end position="306"/>
    </location>
</feature>
<dbReference type="InterPro" id="IPR043502">
    <property type="entry name" value="DNA/RNA_pol_sf"/>
</dbReference>
<feature type="compositionally biased region" description="Basic and acidic residues" evidence="7">
    <location>
        <begin position="95"/>
        <end position="134"/>
    </location>
</feature>
<organism evidence="9 10">
    <name type="scientific">Chara braunii</name>
    <name type="common">Braun's stonewort</name>
    <dbReference type="NCBI Taxonomy" id="69332"/>
    <lineage>
        <taxon>Eukaryota</taxon>
        <taxon>Viridiplantae</taxon>
        <taxon>Streptophyta</taxon>
        <taxon>Charophyceae</taxon>
        <taxon>Charales</taxon>
        <taxon>Characeae</taxon>
        <taxon>Chara</taxon>
    </lineage>
</organism>
<feature type="region of interest" description="Disordered" evidence="7">
    <location>
        <begin position="1"/>
        <end position="42"/>
    </location>
</feature>
<evidence type="ECO:0000256" key="6">
    <source>
        <dbReference type="ARBA" id="ARBA00022918"/>
    </source>
</evidence>
<evidence type="ECO:0000256" key="3">
    <source>
        <dbReference type="ARBA" id="ARBA00022722"/>
    </source>
</evidence>
<evidence type="ECO:0000313" key="10">
    <source>
        <dbReference type="Proteomes" id="UP000265515"/>
    </source>
</evidence>
<sequence>MEGSRGREAGMGREVCGGRSGREAGGGRSGEGGRNLGRAGIMGGKVGIEARRSHRGRAGIEGGEVGISAGRLQLREVEVRKEKWDWRRNSGSGDRGGDKWGEVGGRKSGWERQLLDGGRGKESGGGSQDRRREVGIGGGKPGSGESRSLDEHVEHVRTVLERLRQAKYKANHNKCEFAQQELEYLGHYVTPQGIRLLADKIEALRVWPEPCTYDEVTVAKVLEQHDGDDWHPVEYFSHKVPPINSLDDARKKELLAFVMALKRWRHFLLGRRKFTWITDNNPLTYYKTQDMMSSTIGRWMYFIDQFDFTSKHVPGLSNRAADALSRRLGLCAMTHHAFAFDEELQRHFIRAYQSDPDFGTLYAQLSSDHPPASHYRIVDGAVGTGTAA</sequence>